<dbReference type="RefSeq" id="WP_120187388.1">
    <property type="nucleotide sequence ID" value="NZ_RAQM01000010.1"/>
</dbReference>
<dbReference type="AlphaFoldDB" id="A0A420DZP2"/>
<dbReference type="SUPFAM" id="SSF109854">
    <property type="entry name" value="DinB/YfiT-like putative metalloenzymes"/>
    <property type="match status" value="1"/>
</dbReference>
<keyword evidence="2" id="KW-1185">Reference proteome</keyword>
<evidence type="ECO:0000313" key="1">
    <source>
        <dbReference type="EMBL" id="RKF03320.1"/>
    </source>
</evidence>
<protein>
    <submittedName>
        <fullName evidence="1">Uncharacterized protein DUF1572</fullName>
    </submittedName>
</protein>
<dbReference type="InterPro" id="IPR034660">
    <property type="entry name" value="DinB/YfiT-like"/>
</dbReference>
<dbReference type="EMBL" id="RAQM01000010">
    <property type="protein sequence ID" value="RKF03320.1"/>
    <property type="molecule type" value="Genomic_DNA"/>
</dbReference>
<evidence type="ECO:0000313" key="2">
    <source>
        <dbReference type="Proteomes" id="UP000285780"/>
    </source>
</evidence>
<dbReference type="Gene3D" id="1.20.120.450">
    <property type="entry name" value="dinb family like domain"/>
    <property type="match status" value="1"/>
</dbReference>
<comment type="caution">
    <text evidence="1">The sequence shown here is derived from an EMBL/GenBank/DDBJ whole genome shotgun (WGS) entry which is preliminary data.</text>
</comment>
<name>A0A420DZP2_9FLAO</name>
<organism evidence="1 2">
    <name type="scientific">Tenacibaculum lutimaris</name>
    <dbReference type="NCBI Taxonomy" id="285258"/>
    <lineage>
        <taxon>Bacteria</taxon>
        <taxon>Pseudomonadati</taxon>
        <taxon>Bacteroidota</taxon>
        <taxon>Flavobacteriia</taxon>
        <taxon>Flavobacteriales</taxon>
        <taxon>Flavobacteriaceae</taxon>
        <taxon>Tenacibaculum</taxon>
    </lineage>
</organism>
<reference evidence="1 2" key="1">
    <citation type="submission" date="2018-09" db="EMBL/GenBank/DDBJ databases">
        <title>Genomic Encyclopedia of Archaeal and Bacterial Type Strains, Phase II (KMG-II): from individual species to whole genera.</title>
        <authorList>
            <person name="Goeker M."/>
        </authorList>
    </citation>
    <scope>NUCLEOTIDE SEQUENCE [LARGE SCALE GENOMIC DNA]</scope>
    <source>
        <strain evidence="1 2">DSM 16505</strain>
    </source>
</reference>
<gene>
    <name evidence="1" type="ORF">C8N26_2312</name>
</gene>
<sequence length="156" mass="18501">MKKTEQLAHRLREVILNGTWIADTNYKDLLNNVDWKIATTKFQSLNTISALAQHIHYYINGIKNVFLNGKLEIRDKDSFDFPLITSQNGWETFLNRFWSDTEKLADLIGKMEEKKLNQTFVDERYGTYLRNIEGMIEHNYYHLAQIILIKKIILYN</sequence>
<accession>A0A420DZP2</accession>
<dbReference type="Proteomes" id="UP000285780">
    <property type="component" value="Unassembled WGS sequence"/>
</dbReference>
<proteinExistence type="predicted"/>